<gene>
    <name evidence="8" type="ORF">CUNI_LOCUS12370</name>
</gene>
<dbReference type="PANTHER" id="PTHR20899:SF1">
    <property type="entry name" value="PIERCER OF MICROTUBULE WALL 1 PROTEIN"/>
    <property type="match status" value="1"/>
</dbReference>
<sequence>MATSQEKVCSGSVNERTSQFYRTKELPERFENPSLFRGYDRKPQHPMYTTESSKYGSRAPTVHTVPLCFHATSQKFSQELGRSGMPRNYSLNTSMDKHYI</sequence>
<evidence type="ECO:0000256" key="5">
    <source>
        <dbReference type="ARBA" id="ARBA00023273"/>
    </source>
</evidence>
<evidence type="ECO:0000256" key="2">
    <source>
        <dbReference type="ARBA" id="ARBA00004245"/>
    </source>
</evidence>
<keyword evidence="4" id="KW-0206">Cytoskeleton</keyword>
<keyword evidence="3" id="KW-0963">Cytoplasm</keyword>
<dbReference type="GO" id="GO:0035082">
    <property type="term" value="P:axoneme assembly"/>
    <property type="evidence" value="ECO:0007669"/>
    <property type="project" value="InterPro"/>
</dbReference>
<evidence type="ECO:0000256" key="1">
    <source>
        <dbReference type="ARBA" id="ARBA00004138"/>
    </source>
</evidence>
<keyword evidence="9" id="KW-1185">Reference proteome</keyword>
<keyword evidence="5" id="KW-0966">Cell projection</keyword>
<dbReference type="GO" id="GO:0005879">
    <property type="term" value="C:axonemal microtubule"/>
    <property type="evidence" value="ECO:0007669"/>
    <property type="project" value="InterPro"/>
</dbReference>
<comment type="subcellular location">
    <subcellularLocation>
        <location evidence="1">Cell projection</location>
        <location evidence="1">Cilium</location>
    </subcellularLocation>
    <subcellularLocation>
        <location evidence="2">Cytoplasm</location>
        <location evidence="2">Cytoskeleton</location>
    </subcellularLocation>
</comment>
<organism evidence="8 9">
    <name type="scientific">Candidula unifasciata</name>
    <dbReference type="NCBI Taxonomy" id="100452"/>
    <lineage>
        <taxon>Eukaryota</taxon>
        <taxon>Metazoa</taxon>
        <taxon>Spiralia</taxon>
        <taxon>Lophotrochozoa</taxon>
        <taxon>Mollusca</taxon>
        <taxon>Gastropoda</taxon>
        <taxon>Heterobranchia</taxon>
        <taxon>Euthyneura</taxon>
        <taxon>Panpulmonata</taxon>
        <taxon>Eupulmonata</taxon>
        <taxon>Stylommatophora</taxon>
        <taxon>Helicina</taxon>
        <taxon>Helicoidea</taxon>
        <taxon>Geomitridae</taxon>
        <taxon>Candidula</taxon>
    </lineage>
</organism>
<reference evidence="8" key="1">
    <citation type="submission" date="2021-04" db="EMBL/GenBank/DDBJ databases">
        <authorList>
            <consortium name="Molecular Ecology Group"/>
        </authorList>
    </citation>
    <scope>NUCLEOTIDE SEQUENCE</scope>
</reference>
<evidence type="ECO:0000256" key="3">
    <source>
        <dbReference type="ARBA" id="ARBA00022490"/>
    </source>
</evidence>
<dbReference type="InterPro" id="IPR026507">
    <property type="entry name" value="PIRC1/2"/>
</dbReference>
<comment type="similarity">
    <text evidence="6">Belongs to the PIERCE1 family.</text>
</comment>
<dbReference type="PANTHER" id="PTHR20899">
    <property type="entry name" value="PIERCE HOMOLOG"/>
    <property type="match status" value="1"/>
</dbReference>
<comment type="caution">
    <text evidence="8">The sequence shown here is derived from an EMBL/GenBank/DDBJ whole genome shotgun (WGS) entry which is preliminary data.</text>
</comment>
<feature type="region of interest" description="Disordered" evidence="7">
    <location>
        <begin position="34"/>
        <end position="57"/>
    </location>
</feature>
<dbReference type="EMBL" id="CAJHNH020002460">
    <property type="protein sequence ID" value="CAG5126812.1"/>
    <property type="molecule type" value="Genomic_DNA"/>
</dbReference>
<dbReference type="Pfam" id="PF14892">
    <property type="entry name" value="PIRC1_2"/>
    <property type="match status" value="1"/>
</dbReference>
<evidence type="ECO:0000313" key="8">
    <source>
        <dbReference type="EMBL" id="CAG5126812.1"/>
    </source>
</evidence>
<evidence type="ECO:0000313" key="9">
    <source>
        <dbReference type="Proteomes" id="UP000678393"/>
    </source>
</evidence>
<dbReference type="AlphaFoldDB" id="A0A8S3ZI57"/>
<feature type="region of interest" description="Disordered" evidence="7">
    <location>
        <begin position="79"/>
        <end position="100"/>
    </location>
</feature>
<protein>
    <submittedName>
        <fullName evidence="8">Uncharacterized protein</fullName>
    </submittedName>
</protein>
<dbReference type="OrthoDB" id="546383at2759"/>
<evidence type="ECO:0000256" key="4">
    <source>
        <dbReference type="ARBA" id="ARBA00023212"/>
    </source>
</evidence>
<dbReference type="Proteomes" id="UP000678393">
    <property type="component" value="Unassembled WGS sequence"/>
</dbReference>
<evidence type="ECO:0000256" key="6">
    <source>
        <dbReference type="ARBA" id="ARBA00038014"/>
    </source>
</evidence>
<evidence type="ECO:0000256" key="7">
    <source>
        <dbReference type="SAM" id="MobiDB-lite"/>
    </source>
</evidence>
<accession>A0A8S3ZI57</accession>
<name>A0A8S3ZI57_9EUPU</name>
<proteinExistence type="inferred from homology"/>